<dbReference type="Proteomes" id="UP000230340">
    <property type="component" value="Unassembled WGS sequence"/>
</dbReference>
<evidence type="ECO:0000256" key="1">
    <source>
        <dbReference type="SAM" id="Phobius"/>
    </source>
</evidence>
<keyword evidence="1" id="KW-1133">Transmembrane helix</keyword>
<protein>
    <recommendedName>
        <fullName evidence="4">DUF2304 domain-containing protein</fullName>
    </recommendedName>
</protein>
<reference evidence="3" key="1">
    <citation type="submission" date="2017-09" db="EMBL/GenBank/DDBJ databases">
        <title>Depth-based differentiation of microbial function through sediment-hosted aquifers and enrichment of novel symbionts in the deep terrestrial subsurface.</title>
        <authorList>
            <person name="Probst A.J."/>
            <person name="Ladd B."/>
            <person name="Jarett J.K."/>
            <person name="Geller-Mcgrath D.E."/>
            <person name="Sieber C.M.K."/>
            <person name="Emerson J.B."/>
            <person name="Anantharaman K."/>
            <person name="Thomas B.C."/>
            <person name="Malmstrom R."/>
            <person name="Stieglmeier M."/>
            <person name="Klingl A."/>
            <person name="Woyke T."/>
            <person name="Ryan C.M."/>
            <person name="Banfield J.F."/>
        </authorList>
    </citation>
    <scope>NUCLEOTIDE SEQUENCE [LARGE SCALE GENOMIC DNA]</scope>
</reference>
<dbReference type="EMBL" id="PEYT01000008">
    <property type="protein sequence ID" value="PIS23221.1"/>
    <property type="molecule type" value="Genomic_DNA"/>
</dbReference>
<feature type="transmembrane region" description="Helical" evidence="1">
    <location>
        <begin position="65"/>
        <end position="83"/>
    </location>
</feature>
<proteinExistence type="predicted"/>
<dbReference type="InterPro" id="IPR019277">
    <property type="entry name" value="DUF2304"/>
</dbReference>
<keyword evidence="1" id="KW-0812">Transmembrane</keyword>
<dbReference type="AlphaFoldDB" id="A0A2H0XED6"/>
<gene>
    <name evidence="2" type="ORF">COT49_01180</name>
</gene>
<organism evidence="2 3">
    <name type="scientific">candidate division WWE3 bacterium CG08_land_8_20_14_0_20_40_13</name>
    <dbReference type="NCBI Taxonomy" id="1975084"/>
    <lineage>
        <taxon>Bacteria</taxon>
        <taxon>Katanobacteria</taxon>
    </lineage>
</organism>
<name>A0A2H0XED6_UNCKA</name>
<accession>A0A2H0XED6</accession>
<feature type="transmembrane region" description="Helical" evidence="1">
    <location>
        <begin position="6"/>
        <end position="21"/>
    </location>
</feature>
<comment type="caution">
    <text evidence="2">The sequence shown here is derived from an EMBL/GenBank/DDBJ whole genome shotgun (WGS) entry which is preliminary data.</text>
</comment>
<evidence type="ECO:0008006" key="4">
    <source>
        <dbReference type="Google" id="ProtNLM"/>
    </source>
</evidence>
<sequence length="105" mass="12418">MIVFQTVYLVFFVTTLWRLVTKKVFRVWVVTMWILLWTTGAVLVLFPQVSFFLAHIFGIGRGSDLVIYVSIILIIYLLYRIYVKMEKISKRMDLVVRKISRPVSN</sequence>
<feature type="transmembrane region" description="Helical" evidence="1">
    <location>
        <begin position="33"/>
        <end position="59"/>
    </location>
</feature>
<evidence type="ECO:0000313" key="2">
    <source>
        <dbReference type="EMBL" id="PIS23221.1"/>
    </source>
</evidence>
<dbReference type="Pfam" id="PF10066">
    <property type="entry name" value="DUF2304"/>
    <property type="match status" value="1"/>
</dbReference>
<keyword evidence="1" id="KW-0472">Membrane</keyword>
<evidence type="ECO:0000313" key="3">
    <source>
        <dbReference type="Proteomes" id="UP000230340"/>
    </source>
</evidence>